<evidence type="ECO:0000313" key="3">
    <source>
        <dbReference type="Proteomes" id="UP001155144"/>
    </source>
</evidence>
<proteinExistence type="predicted"/>
<accession>A0A9X3A8U0</accession>
<protein>
    <recommendedName>
        <fullName evidence="4">Lipoprotein</fullName>
    </recommendedName>
</protein>
<evidence type="ECO:0000313" key="2">
    <source>
        <dbReference type="EMBL" id="MCS4122173.1"/>
    </source>
</evidence>
<organism evidence="2 3">
    <name type="scientific">Salinibacter ruber</name>
    <dbReference type="NCBI Taxonomy" id="146919"/>
    <lineage>
        <taxon>Bacteria</taxon>
        <taxon>Pseudomonadati</taxon>
        <taxon>Rhodothermota</taxon>
        <taxon>Rhodothermia</taxon>
        <taxon>Rhodothermales</taxon>
        <taxon>Salinibacteraceae</taxon>
        <taxon>Salinibacter</taxon>
    </lineage>
</organism>
<reference evidence="2" key="1">
    <citation type="submission" date="2022-08" db="EMBL/GenBank/DDBJ databases">
        <title>Genomic Encyclopedia of Type Strains, Phase V (KMG-V): Genome sequencing to study the core and pangenomes of soil and plant-associated prokaryotes.</title>
        <authorList>
            <person name="Whitman W."/>
        </authorList>
    </citation>
    <scope>NUCLEOTIDE SEQUENCE</scope>
    <source>
        <strain evidence="2">SP3026</strain>
    </source>
</reference>
<dbReference type="EMBL" id="JANUBL010000004">
    <property type="protein sequence ID" value="MCS4122173.1"/>
    <property type="molecule type" value="Genomic_DNA"/>
</dbReference>
<comment type="caution">
    <text evidence="2">The sequence shown here is derived from an EMBL/GenBank/DDBJ whole genome shotgun (WGS) entry which is preliminary data.</text>
</comment>
<name>A0A9X3A8U0_9BACT</name>
<dbReference type="AlphaFoldDB" id="A0A9X3A8U0"/>
<dbReference type="PROSITE" id="PS51257">
    <property type="entry name" value="PROKAR_LIPOPROTEIN"/>
    <property type="match status" value="1"/>
</dbReference>
<feature type="region of interest" description="Disordered" evidence="1">
    <location>
        <begin position="86"/>
        <end position="116"/>
    </location>
</feature>
<dbReference type="Proteomes" id="UP001155144">
    <property type="component" value="Unassembled WGS sequence"/>
</dbReference>
<gene>
    <name evidence="2" type="ORF">GGP45_002531</name>
</gene>
<sequence length="116" mass="12213">MSRIVQLAVLFVGLVLVVLGCAQGLQRKSPTGSPLGTTQGADHATRLEEPGRILVGSLPSGPDSLAAARGARMKAFEAAEVDPGMLLYTEPPPGTNTPVFNPPDSVDPEMIWRPRP</sequence>
<evidence type="ECO:0000256" key="1">
    <source>
        <dbReference type="SAM" id="MobiDB-lite"/>
    </source>
</evidence>
<evidence type="ECO:0008006" key="4">
    <source>
        <dbReference type="Google" id="ProtNLM"/>
    </source>
</evidence>